<feature type="region of interest" description="Disordered" evidence="2">
    <location>
        <begin position="534"/>
        <end position="562"/>
    </location>
</feature>
<evidence type="ECO:0000256" key="1">
    <source>
        <dbReference type="PROSITE-ProRule" id="PRU00023"/>
    </source>
</evidence>
<protein>
    <recommendedName>
        <fullName evidence="3">Protein kinase domain-containing protein</fullName>
    </recommendedName>
</protein>
<dbReference type="Gene3D" id="1.10.510.10">
    <property type="entry name" value="Transferase(Phosphotransferase) domain 1"/>
    <property type="match status" value="1"/>
</dbReference>
<dbReference type="PROSITE" id="PS50088">
    <property type="entry name" value="ANK_REPEAT"/>
    <property type="match status" value="2"/>
</dbReference>
<keyword evidence="1" id="KW-0040">ANK repeat</keyword>
<dbReference type="InterPro" id="IPR039339">
    <property type="entry name" value="Tex14"/>
</dbReference>
<feature type="domain" description="Protein kinase" evidence="3">
    <location>
        <begin position="170"/>
        <end position="517"/>
    </location>
</feature>
<dbReference type="GO" id="GO:0007094">
    <property type="term" value="P:mitotic spindle assembly checkpoint signaling"/>
    <property type="evidence" value="ECO:0007669"/>
    <property type="project" value="InterPro"/>
</dbReference>
<evidence type="ECO:0000313" key="5">
    <source>
        <dbReference type="Proteomes" id="UP001497623"/>
    </source>
</evidence>
<dbReference type="GO" id="GO:0007140">
    <property type="term" value="P:male meiotic nuclear division"/>
    <property type="evidence" value="ECO:0007669"/>
    <property type="project" value="InterPro"/>
</dbReference>
<dbReference type="PROSITE" id="PS50011">
    <property type="entry name" value="PROTEIN_KINASE_DOM"/>
    <property type="match status" value="1"/>
</dbReference>
<dbReference type="PANTHER" id="PTHR23060:SF3">
    <property type="entry name" value="TESTIS EXPRESSED 14, INTERCELLULAR BRIDGE FORMING FACTOR"/>
    <property type="match status" value="1"/>
</dbReference>
<dbReference type="Pfam" id="PF07714">
    <property type="entry name" value="PK_Tyr_Ser-Thr"/>
    <property type="match status" value="1"/>
</dbReference>
<comment type="caution">
    <text evidence="4">The sequence shown here is derived from an EMBL/GenBank/DDBJ whole genome shotgun (WGS) entry which is preliminary data.</text>
</comment>
<reference evidence="4 5" key="1">
    <citation type="submission" date="2024-05" db="EMBL/GenBank/DDBJ databases">
        <authorList>
            <person name="Wallberg A."/>
        </authorList>
    </citation>
    <scope>NUCLEOTIDE SEQUENCE [LARGE SCALE GENOMIC DNA]</scope>
</reference>
<feature type="region of interest" description="Disordered" evidence="2">
    <location>
        <begin position="780"/>
        <end position="804"/>
    </location>
</feature>
<dbReference type="SUPFAM" id="SSF56112">
    <property type="entry name" value="Protein kinase-like (PK-like)"/>
    <property type="match status" value="1"/>
</dbReference>
<feature type="region of interest" description="Disordered" evidence="2">
    <location>
        <begin position="272"/>
        <end position="294"/>
    </location>
</feature>
<dbReference type="GO" id="GO:0030496">
    <property type="term" value="C:midbody"/>
    <property type="evidence" value="ECO:0007669"/>
    <property type="project" value="TreeGrafter"/>
</dbReference>
<feature type="compositionally biased region" description="Basic and acidic residues" evidence="2">
    <location>
        <begin position="960"/>
        <end position="970"/>
    </location>
</feature>
<gene>
    <name evidence="4" type="ORF">MNOR_LOCUS16716</name>
</gene>
<dbReference type="Proteomes" id="UP001497623">
    <property type="component" value="Unassembled WGS sequence"/>
</dbReference>
<dbReference type="PANTHER" id="PTHR23060">
    <property type="entry name" value="TESTIS EXPRESSED GENE 14"/>
    <property type="match status" value="1"/>
</dbReference>
<proteinExistence type="predicted"/>
<dbReference type="Pfam" id="PF12796">
    <property type="entry name" value="Ank_2"/>
    <property type="match status" value="1"/>
</dbReference>
<organism evidence="4 5">
    <name type="scientific">Meganyctiphanes norvegica</name>
    <name type="common">Northern krill</name>
    <name type="synonym">Thysanopoda norvegica</name>
    <dbReference type="NCBI Taxonomy" id="48144"/>
    <lineage>
        <taxon>Eukaryota</taxon>
        <taxon>Metazoa</taxon>
        <taxon>Ecdysozoa</taxon>
        <taxon>Arthropoda</taxon>
        <taxon>Crustacea</taxon>
        <taxon>Multicrustacea</taxon>
        <taxon>Malacostraca</taxon>
        <taxon>Eumalacostraca</taxon>
        <taxon>Eucarida</taxon>
        <taxon>Euphausiacea</taxon>
        <taxon>Euphausiidae</taxon>
        <taxon>Meganyctiphanes</taxon>
    </lineage>
</organism>
<dbReference type="GO" id="GO:0045171">
    <property type="term" value="C:intercellular bridge"/>
    <property type="evidence" value="ECO:0007669"/>
    <property type="project" value="TreeGrafter"/>
</dbReference>
<dbReference type="GO" id="GO:0043063">
    <property type="term" value="P:intercellular bridge organization"/>
    <property type="evidence" value="ECO:0007669"/>
    <property type="project" value="InterPro"/>
</dbReference>
<dbReference type="GO" id="GO:0008608">
    <property type="term" value="P:attachment of spindle microtubules to kinetochore"/>
    <property type="evidence" value="ECO:0007669"/>
    <property type="project" value="InterPro"/>
</dbReference>
<dbReference type="Gene3D" id="1.25.40.20">
    <property type="entry name" value="Ankyrin repeat-containing domain"/>
    <property type="match status" value="1"/>
</dbReference>
<dbReference type="InterPro" id="IPR001245">
    <property type="entry name" value="Ser-Thr/Tyr_kinase_cat_dom"/>
</dbReference>
<feature type="region of interest" description="Disordered" evidence="2">
    <location>
        <begin position="888"/>
        <end position="1070"/>
    </location>
</feature>
<dbReference type="InterPro" id="IPR011009">
    <property type="entry name" value="Kinase-like_dom_sf"/>
</dbReference>
<feature type="repeat" description="ANK" evidence="1">
    <location>
        <begin position="52"/>
        <end position="84"/>
    </location>
</feature>
<dbReference type="PROSITE" id="PS50297">
    <property type="entry name" value="ANK_REP_REGION"/>
    <property type="match status" value="2"/>
</dbReference>
<name>A0AAV2QSZ8_MEGNR</name>
<accession>A0AAV2QSZ8</accession>
<dbReference type="GO" id="GO:0005524">
    <property type="term" value="F:ATP binding"/>
    <property type="evidence" value="ECO:0007669"/>
    <property type="project" value="InterPro"/>
</dbReference>
<dbReference type="SMART" id="SM00248">
    <property type="entry name" value="ANK"/>
    <property type="match status" value="2"/>
</dbReference>
<feature type="compositionally biased region" description="Low complexity" evidence="2">
    <location>
        <begin position="888"/>
        <end position="897"/>
    </location>
</feature>
<feature type="region of interest" description="Disordered" evidence="2">
    <location>
        <begin position="819"/>
        <end position="851"/>
    </location>
</feature>
<dbReference type="GO" id="GO:0051306">
    <property type="term" value="P:mitotic sister chromatid separation"/>
    <property type="evidence" value="ECO:0007669"/>
    <property type="project" value="InterPro"/>
</dbReference>
<sequence length="1258" mass="138137">MGQLKIFRRRKGSTKLTTALSASHRIVFSQQTKQYPKQAIIKGVHIESVNSHGQTPLFCASFGGDVEVVQLLLRLGANPNRRCGTNGATPVHGAAYRGSRRVLRLLAETGGELTLTDNIEQTPRDYALKQPSPIRRQKILQFLEILLASMTLHQSLPGHHPSLGAHPAKNNTLSLKREGSIANVWGASLNESANNTLKHNPKTFTAQPPANLHKSVSCHVLDQMYVSTSLPLLSPADLKRPDTTQQAYTCGGPTVYSPHTWLGTNVTVRRPTPALSLPKENTPKGEDQSGPDEGAVKSLVSELAVLRRLRHPGFLEVMAACHITTPQPDHITLVFQHIPLGTLYHHLHVQHLDLSVGAAVDILLGLVEALLFLHAHGWYHAGISSHALHLATNRHAKLGNFEFAIEFHGKESSMKVPELLSAAWLQPWQSPETLMEQMVSTRSEIYAFAAILWEIWSGMPPWSGVEEDEITRRVGAGNTLPPVRGTAPSLVTYLTEYGLKWNAHERELDLQEIHTMLRSLRLQADEEERVPAVHAWGPPSIPNTPVIGRHSNQNATATQQTKRNTVHLMQGNSNECKKSDLINRNNTLPTDNLLRSLEDKVANENLKSKKSKKSSQRKDVNANQVIKGGIQSSTLKAQVHEPQAVRKQSELVQHSLFKPSSVDVRDGVAASVSSTSSGNCAVGKVEKALSGDSGFSTPCTRTPSPTNDTITSAKINPVMLTSTPVKPSISSVLRVDMQPDLLPNKVNIKKFSHCQTPDILAQSPIIDGGRSQRRATMASLMPVDTESDLETSRTSSPSDDNESIYDYITNPAKRAFFSESEGSQELVPFTPERPSSASKLEKKTLRSRASSALRQYEVVRRGLSLTNISSFTSTTSVTRTTSHVSLISNNSSSSAASDPGARRPRRTVSQISITLKKLTHISDSSSSKDELSEPQSDQEQRSRRSRSVPKSPPYLSSGSESRRGWEENKAIKPASHQLTRHSSSCSLASNPASPTHKQQHQSWLAKNTPVSKSHNIKEGSQTLQHSNKIKQVPVGRRWNSVSGASGTPLGDGAVKITPRRHSEGVRPRARRNRRRPEVEFEEEFFDDEFNATLFQQPHMQLSVGSSENLLDNSVATHSMLADGTVSPVSLGLSFSPGLTSSEDEEDEATTRERRLKAVISARSTRLGALLEDADSQEEDGKPSLDKDIAKACQEISEKFNDAGNMSDSDDLSGPWRIEDLKKEYEPLKSVELLRNLEKNLNTYLPTFSIASDTESSGP</sequence>
<feature type="compositionally biased region" description="Polar residues" evidence="2">
    <location>
        <begin position="550"/>
        <end position="562"/>
    </location>
</feature>
<evidence type="ECO:0000256" key="2">
    <source>
        <dbReference type="SAM" id="MobiDB-lite"/>
    </source>
</evidence>
<dbReference type="AlphaFoldDB" id="A0AAV2QSZ8"/>
<dbReference type="GO" id="GO:0000776">
    <property type="term" value="C:kinetochore"/>
    <property type="evidence" value="ECO:0007669"/>
    <property type="project" value="TreeGrafter"/>
</dbReference>
<dbReference type="EMBL" id="CAXKWB010011116">
    <property type="protein sequence ID" value="CAL4100102.1"/>
    <property type="molecule type" value="Genomic_DNA"/>
</dbReference>
<keyword evidence="5" id="KW-1185">Reference proteome</keyword>
<dbReference type="InterPro" id="IPR002110">
    <property type="entry name" value="Ankyrin_rpt"/>
</dbReference>
<evidence type="ECO:0000259" key="3">
    <source>
        <dbReference type="PROSITE" id="PS50011"/>
    </source>
</evidence>
<evidence type="ECO:0000313" key="4">
    <source>
        <dbReference type="EMBL" id="CAL4100102.1"/>
    </source>
</evidence>
<dbReference type="InterPro" id="IPR036770">
    <property type="entry name" value="Ankyrin_rpt-contain_sf"/>
</dbReference>
<feature type="compositionally biased region" description="Polar residues" evidence="2">
    <location>
        <begin position="1000"/>
        <end position="1026"/>
    </location>
</feature>
<dbReference type="GO" id="GO:0004672">
    <property type="term" value="F:protein kinase activity"/>
    <property type="evidence" value="ECO:0007669"/>
    <property type="project" value="InterPro"/>
</dbReference>
<dbReference type="SUPFAM" id="SSF48403">
    <property type="entry name" value="Ankyrin repeat"/>
    <property type="match status" value="1"/>
</dbReference>
<feature type="repeat" description="ANK" evidence="1">
    <location>
        <begin position="86"/>
        <end position="118"/>
    </location>
</feature>
<feature type="non-terminal residue" evidence="4">
    <location>
        <position position="1258"/>
    </location>
</feature>
<feature type="compositionally biased region" description="Low complexity" evidence="2">
    <location>
        <begin position="982"/>
        <end position="994"/>
    </location>
</feature>
<feature type="region of interest" description="Disordered" evidence="2">
    <location>
        <begin position="604"/>
        <end position="623"/>
    </location>
</feature>
<dbReference type="InterPro" id="IPR000719">
    <property type="entry name" value="Prot_kinase_dom"/>
</dbReference>